<dbReference type="InterPro" id="IPR038661">
    <property type="entry name" value="Ribosomal_eL33_sf"/>
</dbReference>
<dbReference type="PROSITE" id="PS01105">
    <property type="entry name" value="RIBOSOMAL_L35AE"/>
    <property type="match status" value="1"/>
</dbReference>
<evidence type="ECO:0000313" key="5">
    <source>
        <dbReference type="Proteomes" id="UP001357485"/>
    </source>
</evidence>
<proteinExistence type="inferred from homology"/>
<dbReference type="PANTHER" id="PTHR10902">
    <property type="entry name" value="60S RIBOSOMAL PROTEIN L35A"/>
    <property type="match status" value="1"/>
</dbReference>
<dbReference type="InterPro" id="IPR018266">
    <property type="entry name" value="Ribosomal_eL33_CS"/>
</dbReference>
<comment type="caution">
    <text evidence="4">The sequence shown here is derived from an EMBL/GenBank/DDBJ whole genome shotgun (WGS) entry which is preliminary data.</text>
</comment>
<evidence type="ECO:0000256" key="2">
    <source>
        <dbReference type="ARBA" id="ARBA00022980"/>
    </source>
</evidence>
<evidence type="ECO:0000256" key="1">
    <source>
        <dbReference type="ARBA" id="ARBA00009269"/>
    </source>
</evidence>
<dbReference type="Gene3D" id="2.40.10.190">
    <property type="entry name" value="translation elongation factor selb, chain A, domain 4"/>
    <property type="match status" value="1"/>
</dbReference>
<dbReference type="SUPFAM" id="SSF50447">
    <property type="entry name" value="Translation proteins"/>
    <property type="match status" value="1"/>
</dbReference>
<evidence type="ECO:0000313" key="4">
    <source>
        <dbReference type="EMBL" id="KAK5257438.1"/>
    </source>
</evidence>
<dbReference type="HAMAP" id="MF_00573">
    <property type="entry name" value="Ribosomal_eL33"/>
    <property type="match status" value="1"/>
</dbReference>
<comment type="similarity">
    <text evidence="1">Belongs to the eukaryotic ribosomal protein eL33 family.</text>
</comment>
<gene>
    <name evidence="4" type="primary">RPL33B</name>
    <name evidence="4" type="ORF">LTR16_000658</name>
</gene>
<dbReference type="Proteomes" id="UP001357485">
    <property type="component" value="Unassembled WGS sequence"/>
</dbReference>
<evidence type="ECO:0000256" key="3">
    <source>
        <dbReference type="ARBA" id="ARBA00023274"/>
    </source>
</evidence>
<sequence length="158" mass="17850">MSSNEAGHRFQYRPLYSTSTEPLLSYITEPALRQHTCDTELAANECNLRLNGTQTKALEHRGRHLSYQRGKRNTNPGTSLIKIEGVDDTKAANFYLGKKIAYVYRAQKEVRGSKIRVIWGKVTRPHGNSGVVRAQFRKNLPPKTFGASVRIMLYPSSI</sequence>
<keyword evidence="3" id="KW-0687">Ribonucleoprotein</keyword>
<organism evidence="4 5">
    <name type="scientific">Cryomyces antarcticus</name>
    <dbReference type="NCBI Taxonomy" id="329879"/>
    <lineage>
        <taxon>Eukaryota</taxon>
        <taxon>Fungi</taxon>
        <taxon>Dikarya</taxon>
        <taxon>Ascomycota</taxon>
        <taxon>Pezizomycotina</taxon>
        <taxon>Dothideomycetes</taxon>
        <taxon>Dothideomycetes incertae sedis</taxon>
        <taxon>Cryomyces</taxon>
    </lineage>
</organism>
<keyword evidence="2 4" id="KW-0689">Ribosomal protein</keyword>
<keyword evidence="5" id="KW-1185">Reference proteome</keyword>
<protein>
    <submittedName>
        <fullName evidence="4">60S ribosomal protein L33B</fullName>
    </submittedName>
</protein>
<dbReference type="Pfam" id="PF01247">
    <property type="entry name" value="Ribosomal_L35Ae"/>
    <property type="match status" value="1"/>
</dbReference>
<accession>A0ABR0M031</accession>
<dbReference type="InterPro" id="IPR001780">
    <property type="entry name" value="Ribosomal_eL33"/>
</dbReference>
<dbReference type="EMBL" id="JAVRRA010008226">
    <property type="protein sequence ID" value="KAK5257438.1"/>
    <property type="molecule type" value="Genomic_DNA"/>
</dbReference>
<name>A0ABR0M031_9PEZI</name>
<reference evidence="4 5" key="1">
    <citation type="submission" date="2023-08" db="EMBL/GenBank/DDBJ databases">
        <title>Black Yeasts Isolated from many extreme environments.</title>
        <authorList>
            <person name="Coleine C."/>
            <person name="Stajich J.E."/>
            <person name="Selbmann L."/>
        </authorList>
    </citation>
    <scope>NUCLEOTIDE SEQUENCE [LARGE SCALE GENOMIC DNA]</scope>
    <source>
        <strain evidence="4 5">CCFEE 536</strain>
    </source>
</reference>
<dbReference type="InterPro" id="IPR009000">
    <property type="entry name" value="Transl_B-barrel_sf"/>
</dbReference>
<dbReference type="GO" id="GO:0005840">
    <property type="term" value="C:ribosome"/>
    <property type="evidence" value="ECO:0007669"/>
    <property type="project" value="UniProtKB-KW"/>
</dbReference>